<organism evidence="9">
    <name type="scientific">freshwater metagenome</name>
    <dbReference type="NCBI Taxonomy" id="449393"/>
    <lineage>
        <taxon>unclassified sequences</taxon>
        <taxon>metagenomes</taxon>
        <taxon>ecological metagenomes</taxon>
    </lineage>
</organism>
<evidence type="ECO:0000256" key="5">
    <source>
        <dbReference type="ARBA" id="ARBA00022989"/>
    </source>
</evidence>
<feature type="transmembrane region" description="Helical" evidence="7">
    <location>
        <begin position="21"/>
        <end position="41"/>
    </location>
</feature>
<dbReference type="GO" id="GO:0055085">
    <property type="term" value="P:transmembrane transport"/>
    <property type="evidence" value="ECO:0007669"/>
    <property type="project" value="InterPro"/>
</dbReference>
<accession>A0A6J7P582</accession>
<keyword evidence="4 7" id="KW-0812">Transmembrane</keyword>
<keyword evidence="3" id="KW-1003">Cell membrane</keyword>
<dbReference type="AlphaFoldDB" id="A0A6J7P582"/>
<evidence type="ECO:0000259" key="8">
    <source>
        <dbReference type="PROSITE" id="PS50928"/>
    </source>
</evidence>
<feature type="transmembrane region" description="Helical" evidence="7">
    <location>
        <begin position="168"/>
        <end position="189"/>
    </location>
</feature>
<evidence type="ECO:0000256" key="4">
    <source>
        <dbReference type="ARBA" id="ARBA00022692"/>
    </source>
</evidence>
<dbReference type="InterPro" id="IPR000515">
    <property type="entry name" value="MetI-like"/>
</dbReference>
<dbReference type="PANTHER" id="PTHR30193">
    <property type="entry name" value="ABC TRANSPORTER PERMEASE PROTEIN"/>
    <property type="match status" value="1"/>
</dbReference>
<proteinExistence type="predicted"/>
<dbReference type="Gene3D" id="1.10.3720.10">
    <property type="entry name" value="MetI-like"/>
    <property type="match status" value="1"/>
</dbReference>
<dbReference type="CDD" id="cd06261">
    <property type="entry name" value="TM_PBP2"/>
    <property type="match status" value="1"/>
</dbReference>
<dbReference type="InterPro" id="IPR035906">
    <property type="entry name" value="MetI-like_sf"/>
</dbReference>
<protein>
    <submittedName>
        <fullName evidence="9">Unannotated protein</fullName>
    </submittedName>
</protein>
<dbReference type="EMBL" id="CAFBPB010000019">
    <property type="protein sequence ID" value="CAB4998012.1"/>
    <property type="molecule type" value="Genomic_DNA"/>
</dbReference>
<dbReference type="GO" id="GO:0005886">
    <property type="term" value="C:plasma membrane"/>
    <property type="evidence" value="ECO:0007669"/>
    <property type="project" value="UniProtKB-SubCell"/>
</dbReference>
<feature type="transmembrane region" description="Helical" evidence="7">
    <location>
        <begin position="118"/>
        <end position="138"/>
    </location>
</feature>
<reference evidence="9" key="1">
    <citation type="submission" date="2020-05" db="EMBL/GenBank/DDBJ databases">
        <authorList>
            <person name="Chiriac C."/>
            <person name="Salcher M."/>
            <person name="Ghai R."/>
            <person name="Kavagutti S V."/>
        </authorList>
    </citation>
    <scope>NUCLEOTIDE SEQUENCE</scope>
</reference>
<evidence type="ECO:0000256" key="3">
    <source>
        <dbReference type="ARBA" id="ARBA00022475"/>
    </source>
</evidence>
<feature type="domain" description="ABC transmembrane type-1" evidence="8">
    <location>
        <begin position="79"/>
        <end position="294"/>
    </location>
</feature>
<feature type="transmembrane region" description="Helical" evidence="7">
    <location>
        <begin position="273"/>
        <end position="297"/>
    </location>
</feature>
<evidence type="ECO:0000313" key="9">
    <source>
        <dbReference type="EMBL" id="CAB4998012.1"/>
    </source>
</evidence>
<keyword evidence="5 7" id="KW-1133">Transmembrane helix</keyword>
<name>A0A6J7P582_9ZZZZ</name>
<feature type="transmembrane region" description="Helical" evidence="7">
    <location>
        <begin position="228"/>
        <end position="247"/>
    </location>
</feature>
<dbReference type="Pfam" id="PF00528">
    <property type="entry name" value="BPD_transp_1"/>
    <property type="match status" value="1"/>
</dbReference>
<keyword evidence="2" id="KW-0813">Transport</keyword>
<dbReference type="InterPro" id="IPR051393">
    <property type="entry name" value="ABC_transporter_permease"/>
</dbReference>
<keyword evidence="6 7" id="KW-0472">Membrane</keyword>
<dbReference type="PANTHER" id="PTHR30193:SF37">
    <property type="entry name" value="INNER MEMBRANE ABC TRANSPORTER PERMEASE PROTEIN YCJO"/>
    <property type="match status" value="1"/>
</dbReference>
<comment type="subcellular location">
    <subcellularLocation>
        <location evidence="1">Cell membrane</location>
        <topology evidence="1">Multi-pass membrane protein</topology>
    </subcellularLocation>
</comment>
<feature type="transmembrane region" description="Helical" evidence="7">
    <location>
        <begin position="81"/>
        <end position="106"/>
    </location>
</feature>
<sequence length="308" mass="34822">MTASPVVAKAKKRPRKIKPMLYLGLVPLFAMLFLFSYYPAINGLSKSFFDWKFIAKSDFIGWDNYQKMLGDKAWWETFQHISLVLLAGVTIMWLLPLLAVEMLISLRNSRIQYILRTALLFPLAFPVIVTIYMWGFIYNPNQGILNTLLKQIGLGSLAQNWLGDPKTALWSLIFINFPWIASLPFFVFLTGLQNIGTEIFEAAALDGASRLQRFFLIDLPLLGRQFRLLFILAVINILQFGVTAQALTEGGPDNATMFPILRILNVAFRGGDWGYSAALSSTLFIITFLASVFVFLVSRGERQNDKSL</sequence>
<evidence type="ECO:0000256" key="1">
    <source>
        <dbReference type="ARBA" id="ARBA00004651"/>
    </source>
</evidence>
<dbReference type="PROSITE" id="PS50928">
    <property type="entry name" value="ABC_TM1"/>
    <property type="match status" value="1"/>
</dbReference>
<dbReference type="SUPFAM" id="SSF161098">
    <property type="entry name" value="MetI-like"/>
    <property type="match status" value="1"/>
</dbReference>
<gene>
    <name evidence="9" type="ORF">UFOPK4049_00251</name>
</gene>
<evidence type="ECO:0000256" key="6">
    <source>
        <dbReference type="ARBA" id="ARBA00023136"/>
    </source>
</evidence>
<evidence type="ECO:0000256" key="2">
    <source>
        <dbReference type="ARBA" id="ARBA00022448"/>
    </source>
</evidence>
<evidence type="ECO:0000256" key="7">
    <source>
        <dbReference type="SAM" id="Phobius"/>
    </source>
</evidence>